<evidence type="ECO:0000256" key="2">
    <source>
        <dbReference type="ARBA" id="ARBA00007104"/>
    </source>
</evidence>
<dbReference type="Proteomes" id="UP000009168">
    <property type="component" value="Unassembled WGS sequence"/>
</dbReference>
<dbReference type="eggNOG" id="KOG1691">
    <property type="taxonomic scope" value="Eukaryota"/>
</dbReference>
<feature type="domain" description="GOLD" evidence="10">
    <location>
        <begin position="1"/>
        <end position="135"/>
    </location>
</feature>
<comment type="similarity">
    <text evidence="2 7">Belongs to the EMP24/GP25L family.</text>
</comment>
<comment type="subcellular location">
    <subcellularLocation>
        <location evidence="1 7">Membrane</location>
        <topology evidence="1 7">Single-pass type I membrane protein</topology>
    </subcellularLocation>
</comment>
<dbReference type="FunCoup" id="I7M9K6">
    <property type="interactions" value="2"/>
</dbReference>
<evidence type="ECO:0000256" key="3">
    <source>
        <dbReference type="ARBA" id="ARBA00022692"/>
    </source>
</evidence>
<dbReference type="GeneID" id="7825613"/>
<dbReference type="InterPro" id="IPR015720">
    <property type="entry name" value="Emp24-like"/>
</dbReference>
<keyword evidence="6 8" id="KW-0472">Membrane</keyword>
<sequence length="200" mass="22914">MNFTKILVLAIIATSLVNAIEFSYDLPVKKIQCFGDSLGELITVSIELYSPNPNYQFRVYDPEGKQVYNITESSQINKKLVFITQKEGNFQYCFSNLEAVPIKVKFNYKTGVEAKDYSLLVSKNDLKPIELQVEKMSDMLTNIGKEKRMISRKGRYISRDADEVSFKVLAFSIITLLLMALLTGFQVVYLKNFFKSKKLI</sequence>
<dbReference type="PROSITE" id="PS50866">
    <property type="entry name" value="GOLD"/>
    <property type="match status" value="1"/>
</dbReference>
<dbReference type="RefSeq" id="XP_001022264.1">
    <property type="nucleotide sequence ID" value="XM_001022264.1"/>
</dbReference>
<dbReference type="EMBL" id="GG662548">
    <property type="protein sequence ID" value="EAS02019.1"/>
    <property type="molecule type" value="Genomic_DNA"/>
</dbReference>
<evidence type="ECO:0000256" key="5">
    <source>
        <dbReference type="ARBA" id="ARBA00022989"/>
    </source>
</evidence>
<evidence type="ECO:0000256" key="1">
    <source>
        <dbReference type="ARBA" id="ARBA00004479"/>
    </source>
</evidence>
<dbReference type="Pfam" id="PF01105">
    <property type="entry name" value="EMP24_GP25L"/>
    <property type="match status" value="1"/>
</dbReference>
<evidence type="ECO:0000259" key="10">
    <source>
        <dbReference type="PROSITE" id="PS50866"/>
    </source>
</evidence>
<reference evidence="12" key="1">
    <citation type="journal article" date="2006" name="PLoS Biol.">
        <title>Macronuclear genome sequence of the ciliate Tetrahymena thermophila, a model eukaryote.</title>
        <authorList>
            <person name="Eisen J.A."/>
            <person name="Coyne R.S."/>
            <person name="Wu M."/>
            <person name="Wu D."/>
            <person name="Thiagarajan M."/>
            <person name="Wortman J.R."/>
            <person name="Badger J.H."/>
            <person name="Ren Q."/>
            <person name="Amedeo P."/>
            <person name="Jones K.M."/>
            <person name="Tallon L.J."/>
            <person name="Delcher A.L."/>
            <person name="Salzberg S.L."/>
            <person name="Silva J.C."/>
            <person name="Haas B.J."/>
            <person name="Majoros W.H."/>
            <person name="Farzad M."/>
            <person name="Carlton J.M."/>
            <person name="Smith R.K. Jr."/>
            <person name="Garg J."/>
            <person name="Pearlman R.E."/>
            <person name="Karrer K.M."/>
            <person name="Sun L."/>
            <person name="Manning G."/>
            <person name="Elde N.C."/>
            <person name="Turkewitz A.P."/>
            <person name="Asai D.J."/>
            <person name="Wilkes D.E."/>
            <person name="Wang Y."/>
            <person name="Cai H."/>
            <person name="Collins K."/>
            <person name="Stewart B.A."/>
            <person name="Lee S.R."/>
            <person name="Wilamowska K."/>
            <person name="Weinberg Z."/>
            <person name="Ruzzo W.L."/>
            <person name="Wloga D."/>
            <person name="Gaertig J."/>
            <person name="Frankel J."/>
            <person name="Tsao C.-C."/>
            <person name="Gorovsky M.A."/>
            <person name="Keeling P.J."/>
            <person name="Waller R.F."/>
            <person name="Patron N.J."/>
            <person name="Cherry J.M."/>
            <person name="Stover N.A."/>
            <person name="Krieger C.J."/>
            <person name="del Toro C."/>
            <person name="Ryder H.F."/>
            <person name="Williamson S.C."/>
            <person name="Barbeau R.A."/>
            <person name="Hamilton E.P."/>
            <person name="Orias E."/>
        </authorList>
    </citation>
    <scope>NUCLEOTIDE SEQUENCE [LARGE SCALE GENOMIC DNA]</scope>
    <source>
        <strain evidence="12">SB210</strain>
    </source>
</reference>
<dbReference type="STRING" id="312017.I7M9K6"/>
<keyword evidence="3 7" id="KW-0812">Transmembrane</keyword>
<dbReference type="OrthoDB" id="759142at2759"/>
<dbReference type="HOGENOM" id="CLU_066963_3_1_1"/>
<name>I7M9K6_TETTS</name>
<evidence type="ECO:0000256" key="4">
    <source>
        <dbReference type="ARBA" id="ARBA00022729"/>
    </source>
</evidence>
<dbReference type="OMA" id="MTCFVAP"/>
<dbReference type="SMART" id="SM01190">
    <property type="entry name" value="EMP24_GP25L"/>
    <property type="match status" value="1"/>
</dbReference>
<dbReference type="GO" id="GO:0016020">
    <property type="term" value="C:membrane"/>
    <property type="evidence" value="ECO:0007669"/>
    <property type="project" value="UniProtKB-SubCell"/>
</dbReference>
<feature type="chain" id="PRO_5003712176" evidence="9">
    <location>
        <begin position="20"/>
        <end position="200"/>
    </location>
</feature>
<keyword evidence="5 8" id="KW-1133">Transmembrane helix</keyword>
<dbReference type="InterPro" id="IPR009038">
    <property type="entry name" value="GOLD_dom"/>
</dbReference>
<keyword evidence="4 9" id="KW-0732">Signal</keyword>
<evidence type="ECO:0000256" key="7">
    <source>
        <dbReference type="RuleBase" id="RU003827"/>
    </source>
</evidence>
<gene>
    <name evidence="11" type="ORF">TTHERM_00502100</name>
</gene>
<protein>
    <submittedName>
        <fullName evidence="11">Emp24/gp25L/p24 family protein</fullName>
    </submittedName>
</protein>
<accession>I7M9K6</accession>
<dbReference type="KEGG" id="tet:TTHERM_00502100"/>
<dbReference type="PANTHER" id="PTHR22811">
    <property type="entry name" value="TRANSMEMBRANE EMP24 DOMAIN-CONTAINING PROTEIN"/>
    <property type="match status" value="1"/>
</dbReference>
<proteinExistence type="inferred from homology"/>
<dbReference type="AlphaFoldDB" id="I7M9K6"/>
<evidence type="ECO:0000256" key="8">
    <source>
        <dbReference type="SAM" id="Phobius"/>
    </source>
</evidence>
<organism evidence="11 12">
    <name type="scientific">Tetrahymena thermophila (strain SB210)</name>
    <dbReference type="NCBI Taxonomy" id="312017"/>
    <lineage>
        <taxon>Eukaryota</taxon>
        <taxon>Sar</taxon>
        <taxon>Alveolata</taxon>
        <taxon>Ciliophora</taxon>
        <taxon>Intramacronucleata</taxon>
        <taxon>Oligohymenophorea</taxon>
        <taxon>Hymenostomatida</taxon>
        <taxon>Tetrahymenina</taxon>
        <taxon>Tetrahymenidae</taxon>
        <taxon>Tetrahymena</taxon>
    </lineage>
</organism>
<feature type="signal peptide" evidence="9">
    <location>
        <begin position="1"/>
        <end position="19"/>
    </location>
</feature>
<feature type="transmembrane region" description="Helical" evidence="8">
    <location>
        <begin position="168"/>
        <end position="190"/>
    </location>
</feature>
<keyword evidence="12" id="KW-1185">Reference proteome</keyword>
<evidence type="ECO:0000256" key="9">
    <source>
        <dbReference type="SAM" id="SignalP"/>
    </source>
</evidence>
<evidence type="ECO:0000256" key="6">
    <source>
        <dbReference type="ARBA" id="ARBA00023136"/>
    </source>
</evidence>
<dbReference type="InParanoid" id="I7M9K6"/>
<evidence type="ECO:0000313" key="12">
    <source>
        <dbReference type="Proteomes" id="UP000009168"/>
    </source>
</evidence>
<evidence type="ECO:0000313" key="11">
    <source>
        <dbReference type="EMBL" id="EAS02019.1"/>
    </source>
</evidence>